<dbReference type="InterPro" id="IPR029058">
    <property type="entry name" value="AB_hydrolase_fold"/>
</dbReference>
<feature type="active site" description="Proton donor" evidence="4">
    <location>
        <position position="303"/>
    </location>
</feature>
<dbReference type="PANTHER" id="PTHR21661:SF35">
    <property type="entry name" value="EPOXIDE HYDROLASE"/>
    <property type="match status" value="1"/>
</dbReference>
<feature type="domain" description="Epoxide hydrolase N-terminal" evidence="5">
    <location>
        <begin position="2"/>
        <end position="111"/>
    </location>
</feature>
<dbReference type="OrthoDB" id="7130006at2759"/>
<dbReference type="InterPro" id="IPR016292">
    <property type="entry name" value="Epoxide_hydrolase"/>
</dbReference>
<keyword evidence="7" id="KW-1185">Reference proteome</keyword>
<dbReference type="EMBL" id="JAOTPV010000006">
    <property type="protein sequence ID" value="KAJ4480998.1"/>
    <property type="molecule type" value="Genomic_DNA"/>
</dbReference>
<dbReference type="Proteomes" id="UP001150266">
    <property type="component" value="Unassembled WGS sequence"/>
</dbReference>
<dbReference type="SUPFAM" id="SSF53474">
    <property type="entry name" value="alpha/beta-Hydrolases"/>
    <property type="match status" value="1"/>
</dbReference>
<keyword evidence="3 6" id="KW-0378">Hydrolase</keyword>
<feature type="active site" description="Nucleophile" evidence="4">
    <location>
        <position position="178"/>
    </location>
</feature>
<dbReference type="Gene3D" id="3.40.50.1820">
    <property type="entry name" value="alpha/beta hydrolase"/>
    <property type="match status" value="1"/>
</dbReference>
<gene>
    <name evidence="6" type="ORF">J3R30DRAFT_3463188</name>
</gene>
<evidence type="ECO:0000256" key="3">
    <source>
        <dbReference type="ARBA" id="ARBA00022801"/>
    </source>
</evidence>
<dbReference type="Pfam" id="PF06441">
    <property type="entry name" value="EHN"/>
    <property type="match status" value="1"/>
</dbReference>
<organism evidence="6 7">
    <name type="scientific">Lentinula aciculospora</name>
    <dbReference type="NCBI Taxonomy" id="153920"/>
    <lineage>
        <taxon>Eukaryota</taxon>
        <taxon>Fungi</taxon>
        <taxon>Dikarya</taxon>
        <taxon>Basidiomycota</taxon>
        <taxon>Agaricomycotina</taxon>
        <taxon>Agaricomycetes</taxon>
        <taxon>Agaricomycetidae</taxon>
        <taxon>Agaricales</taxon>
        <taxon>Marasmiineae</taxon>
        <taxon>Omphalotaceae</taxon>
        <taxon>Lentinula</taxon>
    </lineage>
</organism>
<protein>
    <submittedName>
        <fullName evidence="6">Alpha/Beta hydrolase protein</fullName>
    </submittedName>
</protein>
<keyword evidence="2" id="KW-0058">Aromatic hydrocarbons catabolism</keyword>
<dbReference type="GO" id="GO:0097176">
    <property type="term" value="P:epoxide metabolic process"/>
    <property type="evidence" value="ECO:0007669"/>
    <property type="project" value="TreeGrafter"/>
</dbReference>
<dbReference type="InterPro" id="IPR000639">
    <property type="entry name" value="Epox_hydrolase-like"/>
</dbReference>
<dbReference type="InterPro" id="IPR010497">
    <property type="entry name" value="Epoxide_hydro_N"/>
</dbReference>
<evidence type="ECO:0000256" key="2">
    <source>
        <dbReference type="ARBA" id="ARBA00022797"/>
    </source>
</evidence>
<sequence length="395" mass="44082">MSSFKITVSPTALSALKSRLESTVFPDQLDDVGWAYGAPLTDIKRLVARWHDGFDWRQEEQKLNNELPQFTRDIEVDGFGTLNIHYIHKKSERGQGVPLLFIHGWPGSFLESRKIIPLLTTGSDDTHPVFDVVALSLPGYGFSEAPKKKGFSLSQYAEVSHKLMLALGYTEYVTSGGDWGAAITGQIARLYGGNHSKAWHTNFPFTSPPENDDFSSYTPSEKKMLARFQAFQRTGNGYFQIQSTKPQTLGYSLADSPVGLLAWIYEKLVAWTDNYPWTDDEVLTWVSIYWFSRAGPAASIRIYYEVVHSGQRFGDTKSLPPTIPMGCSLFPEELGRIPKSWYPRVGNVVFEVEHDSGGHFAAFEKPDLLVGDLQKMFGKGGPVFGVVPGRDGYNG</sequence>
<evidence type="ECO:0000256" key="1">
    <source>
        <dbReference type="ARBA" id="ARBA00010088"/>
    </source>
</evidence>
<proteinExistence type="inferred from homology"/>
<evidence type="ECO:0000313" key="6">
    <source>
        <dbReference type="EMBL" id="KAJ4480998.1"/>
    </source>
</evidence>
<reference evidence="6" key="1">
    <citation type="submission" date="2022-08" db="EMBL/GenBank/DDBJ databases">
        <title>A Global Phylogenomic Analysis of the Shiitake Genus Lentinula.</title>
        <authorList>
            <consortium name="DOE Joint Genome Institute"/>
            <person name="Sierra-Patev S."/>
            <person name="Min B."/>
            <person name="Naranjo-Ortiz M."/>
            <person name="Looney B."/>
            <person name="Konkel Z."/>
            <person name="Slot J.C."/>
            <person name="Sakamoto Y."/>
            <person name="Steenwyk J.L."/>
            <person name="Rokas A."/>
            <person name="Carro J."/>
            <person name="Camarero S."/>
            <person name="Ferreira P."/>
            <person name="Molpeceres G."/>
            <person name="Ruiz-Duenas F.J."/>
            <person name="Serrano A."/>
            <person name="Henrissat B."/>
            <person name="Drula E."/>
            <person name="Hughes K.W."/>
            <person name="Mata J.L."/>
            <person name="Ishikawa N.K."/>
            <person name="Vargas-Isla R."/>
            <person name="Ushijima S."/>
            <person name="Smith C.A."/>
            <person name="Ahrendt S."/>
            <person name="Andreopoulos W."/>
            <person name="He G."/>
            <person name="Labutti K."/>
            <person name="Lipzen A."/>
            <person name="Ng V."/>
            <person name="Riley R."/>
            <person name="Sandor L."/>
            <person name="Barry K."/>
            <person name="Martinez A.T."/>
            <person name="Xiao Y."/>
            <person name="Gibbons J.G."/>
            <person name="Terashima K."/>
            <person name="Grigoriev I.V."/>
            <person name="Hibbett D.S."/>
        </authorList>
    </citation>
    <scope>NUCLEOTIDE SEQUENCE</scope>
    <source>
        <strain evidence="6">JLM2183</strain>
    </source>
</reference>
<accession>A0A9W9AEK7</accession>
<dbReference type="PIRSF" id="PIRSF001112">
    <property type="entry name" value="Epoxide_hydrolase"/>
    <property type="match status" value="1"/>
</dbReference>
<evidence type="ECO:0000313" key="7">
    <source>
        <dbReference type="Proteomes" id="UP001150266"/>
    </source>
</evidence>
<comment type="similarity">
    <text evidence="1">Belongs to the peptidase S33 family.</text>
</comment>
<evidence type="ECO:0000256" key="4">
    <source>
        <dbReference type="PIRSR" id="PIRSR001112-1"/>
    </source>
</evidence>
<evidence type="ECO:0000259" key="5">
    <source>
        <dbReference type="Pfam" id="PF06441"/>
    </source>
</evidence>
<dbReference type="PANTHER" id="PTHR21661">
    <property type="entry name" value="EPOXIDE HYDROLASE 1-RELATED"/>
    <property type="match status" value="1"/>
</dbReference>
<feature type="active site" description="Proton acceptor" evidence="4">
    <location>
        <position position="359"/>
    </location>
</feature>
<dbReference type="GO" id="GO:0004301">
    <property type="term" value="F:epoxide hydrolase activity"/>
    <property type="evidence" value="ECO:0007669"/>
    <property type="project" value="TreeGrafter"/>
</dbReference>
<comment type="caution">
    <text evidence="6">The sequence shown here is derived from an EMBL/GenBank/DDBJ whole genome shotgun (WGS) entry which is preliminary data.</text>
</comment>
<name>A0A9W9AEK7_9AGAR</name>
<dbReference type="PRINTS" id="PR00412">
    <property type="entry name" value="EPOXHYDRLASE"/>
</dbReference>
<dbReference type="AlphaFoldDB" id="A0A9W9AEK7"/>